<dbReference type="PIRSF" id="PIRSF001435">
    <property type="entry name" value="Nth"/>
    <property type="match status" value="1"/>
</dbReference>
<dbReference type="KEGG" id="aaut:ACETAC_04695"/>
<keyword evidence="6" id="KW-0378">Hydrolase</keyword>
<dbReference type="GO" id="GO:0046872">
    <property type="term" value="F:metal ion binding"/>
    <property type="evidence" value="ECO:0007669"/>
    <property type="project" value="UniProtKB-KW"/>
</dbReference>
<accession>A0A975GBG8</accession>
<dbReference type="AlphaFoldDB" id="A0A975GBG8"/>
<dbReference type="Gene3D" id="1.10.340.30">
    <property type="entry name" value="Hypothetical protein, domain 2"/>
    <property type="match status" value="1"/>
</dbReference>
<dbReference type="Proteomes" id="UP000671913">
    <property type="component" value="Chromosome"/>
</dbReference>
<dbReference type="GO" id="GO:0006284">
    <property type="term" value="P:base-excision repair"/>
    <property type="evidence" value="ECO:0007669"/>
    <property type="project" value="InterPro"/>
</dbReference>
<name>A0A975GBG8_9THEO</name>
<organism evidence="6 7">
    <name type="scientific">Aceticella autotrophica</name>
    <dbReference type="NCBI Taxonomy" id="2755338"/>
    <lineage>
        <taxon>Bacteria</taxon>
        <taxon>Bacillati</taxon>
        <taxon>Bacillota</taxon>
        <taxon>Clostridia</taxon>
        <taxon>Thermoanaerobacterales</taxon>
        <taxon>Thermoanaerobacteraceae</taxon>
        <taxon>Aceticella</taxon>
    </lineage>
</organism>
<evidence type="ECO:0000256" key="2">
    <source>
        <dbReference type="ARBA" id="ARBA00022723"/>
    </source>
</evidence>
<evidence type="ECO:0000256" key="1">
    <source>
        <dbReference type="ARBA" id="ARBA00022485"/>
    </source>
</evidence>
<dbReference type="InterPro" id="IPR003265">
    <property type="entry name" value="HhH-GPD_domain"/>
</dbReference>
<sequence length="219" mass="25383">MRNTLLDIYNKLFSFFGPQNWWPADSAFEVIIGAILTQSVSWKNVEKAIINLKDEGILSIEGIINVQNQKLANLIRSTLYHNQKADKLKRFCLYVKEKYDSDIFKIFDKNIYELRKELLLIKGIGKETADSIILYAANKPIFVVDAYTKRIFTRLGYLKGNEDYQIVQDFFMNNLPCNTYLFNEYHALIVALGKNYCQGKNPCCDICPLKTLCSYNRSI</sequence>
<dbReference type="SUPFAM" id="SSF48150">
    <property type="entry name" value="DNA-glycosylase"/>
    <property type="match status" value="1"/>
</dbReference>
<protein>
    <submittedName>
        <fullName evidence="6">Endonuclease III domain-containing protein</fullName>
    </submittedName>
</protein>
<reference evidence="6" key="1">
    <citation type="submission" date="2020-08" db="EMBL/GenBank/DDBJ databases">
        <title>Genomic insights into the carbon and energy metabolism of the first obligate autotrophic acetogenic bacterium Aceticella autotrophica gen. nov., sp. nov.</title>
        <authorList>
            <person name="Toshchakov S.V."/>
            <person name="Elcheninov A.G."/>
            <person name="Kublanov I.V."/>
            <person name="Frolov E.N."/>
            <person name="Lebedinsky A.V."/>
        </authorList>
    </citation>
    <scope>NUCLEOTIDE SEQUENCE</scope>
    <source>
        <strain evidence="6">3443-3Ac</strain>
    </source>
</reference>
<keyword evidence="3" id="KW-0408">Iron</keyword>
<dbReference type="GO" id="GO:0004519">
    <property type="term" value="F:endonuclease activity"/>
    <property type="evidence" value="ECO:0007669"/>
    <property type="project" value="UniProtKB-KW"/>
</dbReference>
<dbReference type="EMBL" id="CP060096">
    <property type="protein sequence ID" value="QSZ28151.1"/>
    <property type="molecule type" value="Genomic_DNA"/>
</dbReference>
<proteinExistence type="predicted"/>
<evidence type="ECO:0000256" key="4">
    <source>
        <dbReference type="ARBA" id="ARBA00023014"/>
    </source>
</evidence>
<dbReference type="GO" id="GO:0051539">
    <property type="term" value="F:4 iron, 4 sulfur cluster binding"/>
    <property type="evidence" value="ECO:0007669"/>
    <property type="project" value="UniProtKB-KW"/>
</dbReference>
<gene>
    <name evidence="6" type="ORF">ACETAC_04695</name>
</gene>
<feature type="domain" description="HhH-GPD" evidence="5">
    <location>
        <begin position="36"/>
        <end position="195"/>
    </location>
</feature>
<evidence type="ECO:0000256" key="3">
    <source>
        <dbReference type="ARBA" id="ARBA00023004"/>
    </source>
</evidence>
<evidence type="ECO:0000313" key="6">
    <source>
        <dbReference type="EMBL" id="QSZ28151.1"/>
    </source>
</evidence>
<keyword evidence="1" id="KW-0004">4Fe-4S</keyword>
<evidence type="ECO:0000259" key="5">
    <source>
        <dbReference type="SMART" id="SM00478"/>
    </source>
</evidence>
<keyword evidence="4" id="KW-0411">Iron-sulfur</keyword>
<dbReference type="SMART" id="SM00478">
    <property type="entry name" value="ENDO3c"/>
    <property type="match status" value="1"/>
</dbReference>
<keyword evidence="7" id="KW-1185">Reference proteome</keyword>
<dbReference type="RefSeq" id="WP_284680890.1">
    <property type="nucleotide sequence ID" value="NZ_CP060096.1"/>
</dbReference>
<evidence type="ECO:0000313" key="7">
    <source>
        <dbReference type="Proteomes" id="UP000671913"/>
    </source>
</evidence>
<dbReference type="PANTHER" id="PTHR10359:SF19">
    <property type="entry name" value="DNA REPAIR GLYCOSYLASE MJ1434-RELATED"/>
    <property type="match status" value="1"/>
</dbReference>
<keyword evidence="2" id="KW-0479">Metal-binding</keyword>
<dbReference type="PANTHER" id="PTHR10359">
    <property type="entry name" value="A/G-SPECIFIC ADENINE GLYCOSYLASE/ENDONUCLEASE III"/>
    <property type="match status" value="1"/>
</dbReference>
<dbReference type="Pfam" id="PF00730">
    <property type="entry name" value="HhH-GPD"/>
    <property type="match status" value="1"/>
</dbReference>
<dbReference type="Gene3D" id="1.10.1670.10">
    <property type="entry name" value="Helix-hairpin-Helix base-excision DNA repair enzymes (C-terminal)"/>
    <property type="match status" value="1"/>
</dbReference>
<dbReference type="CDD" id="cd00056">
    <property type="entry name" value="ENDO3c"/>
    <property type="match status" value="1"/>
</dbReference>
<dbReference type="InterPro" id="IPR011257">
    <property type="entry name" value="DNA_glycosylase"/>
</dbReference>
<dbReference type="InterPro" id="IPR023170">
    <property type="entry name" value="HhH_base_excis_C"/>
</dbReference>
<keyword evidence="6" id="KW-0540">Nuclease</keyword>
<keyword evidence="6" id="KW-0255">Endonuclease</keyword>